<feature type="transmembrane region" description="Helical" evidence="5">
    <location>
        <begin position="250"/>
        <end position="268"/>
    </location>
</feature>
<dbReference type="EMBL" id="FR746099">
    <property type="protein sequence ID" value="CCC39983.1"/>
    <property type="molecule type" value="Genomic_DNA"/>
</dbReference>
<reference evidence="7 8" key="1">
    <citation type="journal article" date="2011" name="PLoS ONE">
        <title>Haloquadratum walsbyi: limited diversity in a global pond.</title>
        <authorList>
            <person name="Dyall-Smith M."/>
            <person name="Pfeiffer F."/>
            <person name="Klee K."/>
            <person name="Palm P."/>
            <person name="Gross K."/>
            <person name="Schuster S.C."/>
            <person name="Rampp M."/>
            <person name="Oesterhelt D."/>
        </authorList>
    </citation>
    <scope>NUCLEOTIDE SEQUENCE [LARGE SCALE GENOMIC DNA]</scope>
    <source>
        <strain evidence="8">DSM 16854 / JCM 12705 / C23</strain>
    </source>
</reference>
<dbReference type="Gene3D" id="3.40.50.150">
    <property type="entry name" value="Vaccinia Virus protein VP39"/>
    <property type="match status" value="1"/>
</dbReference>
<accession>G0LKM5</accession>
<feature type="transmembrane region" description="Helical" evidence="5">
    <location>
        <begin position="43"/>
        <end position="64"/>
    </location>
</feature>
<dbReference type="InterPro" id="IPR029063">
    <property type="entry name" value="SAM-dependent_MTases_sf"/>
</dbReference>
<gene>
    <name evidence="7" type="ordered locus">Hqrw_2081</name>
</gene>
<dbReference type="KEGG" id="hwc:Hqrw_2081"/>
<evidence type="ECO:0000259" key="6">
    <source>
        <dbReference type="PROSITE" id="PS51006"/>
    </source>
</evidence>
<keyword evidence="3 4" id="KW-0620">Polyamine biosynthesis</keyword>
<evidence type="ECO:0000313" key="8">
    <source>
        <dbReference type="Proteomes" id="UP000007954"/>
    </source>
</evidence>
<evidence type="ECO:0000256" key="2">
    <source>
        <dbReference type="ARBA" id="ARBA00022679"/>
    </source>
</evidence>
<dbReference type="InterPro" id="IPR030374">
    <property type="entry name" value="PABS"/>
</dbReference>
<evidence type="ECO:0000313" key="7">
    <source>
        <dbReference type="EMBL" id="CCC39983.1"/>
    </source>
</evidence>
<feature type="transmembrane region" description="Helical" evidence="5">
    <location>
        <begin position="76"/>
        <end position="96"/>
    </location>
</feature>
<evidence type="ECO:0000256" key="1">
    <source>
        <dbReference type="ARBA" id="ARBA00007867"/>
    </source>
</evidence>
<dbReference type="HOGENOM" id="CLU_448068_0_0_2"/>
<keyword evidence="5" id="KW-0812">Transmembrane</keyword>
<dbReference type="Proteomes" id="UP000007954">
    <property type="component" value="Chromosome"/>
</dbReference>
<dbReference type="PANTHER" id="PTHR43317">
    <property type="entry name" value="THERMOSPERMINE SYNTHASE ACAULIS5"/>
    <property type="match status" value="1"/>
</dbReference>
<evidence type="ECO:0000256" key="3">
    <source>
        <dbReference type="ARBA" id="ARBA00023115"/>
    </source>
</evidence>
<dbReference type="PANTHER" id="PTHR43317:SF1">
    <property type="entry name" value="THERMOSPERMINE SYNTHASE ACAULIS5"/>
    <property type="match status" value="1"/>
</dbReference>
<dbReference type="GO" id="GO:0016740">
    <property type="term" value="F:transferase activity"/>
    <property type="evidence" value="ECO:0007669"/>
    <property type="project" value="UniProtKB-UniRule"/>
</dbReference>
<dbReference type="OrthoDB" id="10538at2157"/>
<name>G0LKM5_HALWC</name>
<sequence length="609" mass="68621">MKRLITPSAQTSLHTITFLVAFCSFTYELAYSELLTVMYGGTVTQYGLTIGIFFSSLGIGSYIAKQFDETRPENVFRTELYLAFIAPVGLLFIIWINTAALPQLLPEILLGLLARLPVVGIGVLSGFELPLLLALVNNLDSPSLSPGVRRITNMTDRVINTIIGILFHTSHSRSEYDTYSTVLAMDYLGGLISALIYVFLLYPSVGLIISIFALALINVVAALFFICRFSSRPWGILAEGDRDIITNERTVLVVITIVLTATLGGAVISHQTVDNTLTEYYLEGNIEQEYPPGTVDAEITTQFTTQYQHVVQYNRTWKGSSSNPLFAGQTERCLRLDTAIQVCDSTARPYHNGLVDVPLSMYPNTTDTDVLLVGGGDWIALDHLRQENVSVDHVDIDAEFMQYAKTNSFLTEYHNNAYTYEHAKTYQADIYDYLQRTDAQYDVILLDLPGAKTDDLLPVYSTQFYRLLKDSLTENGVVATWGYSQYTYSSHQKAYFNTVTQAGFTQYQSYYAYDDYTGNGETRRGELFYLFAPDSSRPVITPTNGTQYVRKYQGQYQSKKWRSVPTYRGVRPNTLFNPNYEILIDTQRKQESASNRLSRLQNMTLSDLL</sequence>
<dbReference type="GeneID" id="12446807"/>
<dbReference type="PROSITE" id="PS51006">
    <property type="entry name" value="PABS_2"/>
    <property type="match status" value="1"/>
</dbReference>
<keyword evidence="5" id="KW-0472">Membrane</keyword>
<feature type="transmembrane region" description="Helical" evidence="5">
    <location>
        <begin position="12"/>
        <end position="31"/>
    </location>
</feature>
<evidence type="ECO:0000256" key="5">
    <source>
        <dbReference type="SAM" id="Phobius"/>
    </source>
</evidence>
<dbReference type="EC" id="2.5.1.-" evidence="7"/>
<feature type="transmembrane region" description="Helical" evidence="5">
    <location>
        <begin position="116"/>
        <end position="136"/>
    </location>
</feature>
<dbReference type="GO" id="GO:0006596">
    <property type="term" value="P:polyamine biosynthetic process"/>
    <property type="evidence" value="ECO:0007669"/>
    <property type="project" value="UniProtKB-UniRule"/>
</dbReference>
<feature type="domain" description="PABS" evidence="6">
    <location>
        <begin position="274"/>
        <end position="534"/>
    </location>
</feature>
<feature type="active site" description="Proton acceptor" evidence="4">
    <location>
        <position position="447"/>
    </location>
</feature>
<keyword evidence="5" id="KW-1133">Transmembrane helix</keyword>
<proteinExistence type="inferred from homology"/>
<protein>
    <submittedName>
        <fullName evidence="7">Polyamine aminopropyltransferase</fullName>
        <ecNumber evidence="7">2.5.1.-</ecNumber>
    </submittedName>
</protein>
<feature type="transmembrane region" description="Helical" evidence="5">
    <location>
        <begin position="208"/>
        <end position="229"/>
    </location>
</feature>
<dbReference type="AlphaFoldDB" id="G0LKM5"/>
<evidence type="ECO:0000256" key="4">
    <source>
        <dbReference type="PROSITE-ProRule" id="PRU00354"/>
    </source>
</evidence>
<keyword evidence="2 4" id="KW-0808">Transferase</keyword>
<organism evidence="7 8">
    <name type="scientific">Haloquadratum walsbyi (strain DSM 16854 / JCM 12705 / C23)</name>
    <dbReference type="NCBI Taxonomy" id="768065"/>
    <lineage>
        <taxon>Archaea</taxon>
        <taxon>Methanobacteriati</taxon>
        <taxon>Methanobacteriota</taxon>
        <taxon>Stenosarchaea group</taxon>
        <taxon>Halobacteria</taxon>
        <taxon>Halobacteriales</taxon>
        <taxon>Haloferacaceae</taxon>
        <taxon>Haloquadratum</taxon>
    </lineage>
</organism>
<dbReference type="Pfam" id="PF01564">
    <property type="entry name" value="Spermine_synth"/>
    <property type="match status" value="1"/>
</dbReference>
<dbReference type="RefSeq" id="WP_014555717.1">
    <property type="nucleotide sequence ID" value="NC_017459.1"/>
</dbReference>
<comment type="similarity">
    <text evidence="1">Belongs to the spermidine/spermine synthase family.</text>
</comment>
<dbReference type="SUPFAM" id="SSF53335">
    <property type="entry name" value="S-adenosyl-L-methionine-dependent methyltransferases"/>
    <property type="match status" value="1"/>
</dbReference>
<feature type="transmembrane region" description="Helical" evidence="5">
    <location>
        <begin position="182"/>
        <end position="202"/>
    </location>
</feature>
<dbReference type="CDD" id="cd02440">
    <property type="entry name" value="AdoMet_MTases"/>
    <property type="match status" value="1"/>
</dbReference>